<protein>
    <recommendedName>
        <fullName evidence="3">Phosphoglycerate mutase</fullName>
    </recommendedName>
</protein>
<dbReference type="InterPro" id="IPR004456">
    <property type="entry name" value="Pglycerate_mutase_ApgM"/>
</dbReference>
<evidence type="ECO:0008006" key="3">
    <source>
        <dbReference type="Google" id="ProtNLM"/>
    </source>
</evidence>
<dbReference type="Proteomes" id="UP000295611">
    <property type="component" value="Unassembled WGS sequence"/>
</dbReference>
<organism evidence="1 2">
    <name type="scientific">Paludibacterium purpuratum</name>
    <dbReference type="NCBI Taxonomy" id="1144873"/>
    <lineage>
        <taxon>Bacteria</taxon>
        <taxon>Pseudomonadati</taxon>
        <taxon>Pseudomonadota</taxon>
        <taxon>Betaproteobacteria</taxon>
        <taxon>Neisseriales</taxon>
        <taxon>Chromobacteriaceae</taxon>
        <taxon>Paludibacterium</taxon>
    </lineage>
</organism>
<dbReference type="PIRSF" id="PIRSF015283">
    <property type="entry name" value="Regulatory_RpfE"/>
    <property type="match status" value="1"/>
</dbReference>
<dbReference type="AlphaFoldDB" id="A0A4R7AZR0"/>
<dbReference type="RefSeq" id="WP_133682628.1">
    <property type="nucleotide sequence ID" value="NZ_SNZP01000012.1"/>
</dbReference>
<dbReference type="OrthoDB" id="5295974at2"/>
<proteinExistence type="predicted"/>
<accession>A0A4R7AZR0</accession>
<evidence type="ECO:0000313" key="1">
    <source>
        <dbReference type="EMBL" id="TDR73931.1"/>
    </source>
</evidence>
<keyword evidence="2" id="KW-1185">Reference proteome</keyword>
<dbReference type="Pfam" id="PF10143">
    <property type="entry name" value="PhosphMutase"/>
    <property type="match status" value="1"/>
</dbReference>
<dbReference type="InterPro" id="IPR016631">
    <property type="entry name" value="Regulatory_RpfE"/>
</dbReference>
<evidence type="ECO:0000313" key="2">
    <source>
        <dbReference type="Proteomes" id="UP000295611"/>
    </source>
</evidence>
<name>A0A4R7AZR0_9NEIS</name>
<gene>
    <name evidence="1" type="ORF">DFP86_112135</name>
</gene>
<dbReference type="GO" id="GO:0004619">
    <property type="term" value="F:phosphoglycerate mutase activity"/>
    <property type="evidence" value="ECO:0007669"/>
    <property type="project" value="InterPro"/>
</dbReference>
<dbReference type="EMBL" id="SNZP01000012">
    <property type="protein sequence ID" value="TDR73931.1"/>
    <property type="molecule type" value="Genomic_DNA"/>
</dbReference>
<reference evidence="1 2" key="1">
    <citation type="submission" date="2019-03" db="EMBL/GenBank/DDBJ databases">
        <title>Genomic Encyclopedia of Type Strains, Phase III (KMG-III): the genomes of soil and plant-associated and newly described type strains.</title>
        <authorList>
            <person name="Whitman W."/>
        </authorList>
    </citation>
    <scope>NUCLEOTIDE SEQUENCE [LARGE SCALE GENOMIC DNA]</scope>
    <source>
        <strain evidence="1 2">CECT 8976</strain>
    </source>
</reference>
<sequence length="339" mass="37259">MHLTLSIPGLSWLDAHDAAAVAADLSLPALATLLGRGRLTIAPCRRSVRLGAPFGLAQLPMAQAAADLDGLSTHGRYWLLADPVTWRIDRDRALLADAGVMRIDRQEADALIEALNRHFADDGLLFHAPAPARWYVSLSAAPDAGFHSLPDVVGENVDDFLPHGPDGLMLSRMLNEAQMLLFTHPVNEAREARGEPRINSLWLWGAGELPPLMRSAALYSDQPLQAVLAQLDGGEARAVPWSFAALEAETPWPASAWVELDRLLGAAQYRDSWGWREALLVLEQDWFAPLLQALRQGSLRGVTLLSHGELAIEAHVGRGDLWKFWRRPRTLSSLFETHA</sequence>
<comment type="caution">
    <text evidence="1">The sequence shown here is derived from an EMBL/GenBank/DDBJ whole genome shotgun (WGS) entry which is preliminary data.</text>
</comment>